<keyword evidence="6 11" id="KW-0472">Membrane</keyword>
<feature type="compositionally biased region" description="Basic and acidic residues" evidence="10">
    <location>
        <begin position="86"/>
        <end position="95"/>
    </location>
</feature>
<dbReference type="KEGG" id="gbr:Gbro_0097"/>
<dbReference type="GO" id="GO:0005886">
    <property type="term" value="C:plasma membrane"/>
    <property type="evidence" value="ECO:0007669"/>
    <property type="project" value="UniProtKB-SubCell"/>
</dbReference>
<evidence type="ECO:0000313" key="14">
    <source>
        <dbReference type="EMBL" id="ACY19448.1"/>
    </source>
</evidence>
<dbReference type="InterPro" id="IPR018764">
    <property type="entry name" value="RskA_C"/>
</dbReference>
<evidence type="ECO:0000256" key="5">
    <source>
        <dbReference type="ARBA" id="ARBA00023015"/>
    </source>
</evidence>
<dbReference type="EMBL" id="CP001802">
    <property type="protein sequence ID" value="ACY19448.1"/>
    <property type="molecule type" value="Genomic_DNA"/>
</dbReference>
<dbReference type="GO" id="GO:0016989">
    <property type="term" value="F:sigma factor antagonist activity"/>
    <property type="evidence" value="ECO:0007669"/>
    <property type="project" value="TreeGrafter"/>
</dbReference>
<dbReference type="Proteomes" id="UP000001219">
    <property type="component" value="Chromosome"/>
</dbReference>
<evidence type="ECO:0000256" key="10">
    <source>
        <dbReference type="SAM" id="MobiDB-lite"/>
    </source>
</evidence>
<dbReference type="GO" id="GO:0006417">
    <property type="term" value="P:regulation of translation"/>
    <property type="evidence" value="ECO:0007669"/>
    <property type="project" value="TreeGrafter"/>
</dbReference>
<evidence type="ECO:0000256" key="7">
    <source>
        <dbReference type="ARBA" id="ARBA00023163"/>
    </source>
</evidence>
<dbReference type="InterPro" id="IPR051474">
    <property type="entry name" value="Anti-sigma-K/W_factor"/>
</dbReference>
<evidence type="ECO:0000256" key="4">
    <source>
        <dbReference type="ARBA" id="ARBA00022989"/>
    </source>
</evidence>
<sequence length="266" mass="27778">MSDDNRPGDDTYAELLEFAPLVGLDALAAAELDELEQRLATAPDDIRAEFRRQVLATREAMTTVSAATATPPPAQLRDAILAAARSGDDRQREQPVESPPEPQSDENGAAVTQLPDRRRRIVYLAAAAVVTVAVGAIGWAIGHSMTSSDSPTTNTPEQVFSAPDLKSTSADVAGGTATVYYSPDVGAGVLVMTSVPPPKPGTVYQMWLVGPDGPRSAGTMTDKDVHEVTTALLPGISSAQTLGFSVEPPGGSSTPTSPMVAQIDLR</sequence>
<keyword evidence="15" id="KW-1185">Reference proteome</keyword>
<dbReference type="AlphaFoldDB" id="D0LAB9"/>
<dbReference type="HOGENOM" id="CLU_075802_1_1_11"/>
<keyword evidence="7" id="KW-0804">Transcription</keyword>
<evidence type="ECO:0000256" key="3">
    <source>
        <dbReference type="ARBA" id="ARBA00022692"/>
    </source>
</evidence>
<reference evidence="14 15" key="2">
    <citation type="journal article" date="2010" name="Stand. Genomic Sci.">
        <title>Complete genome sequence of Gordonia bronchialis type strain (3410).</title>
        <authorList>
            <person name="Ivanova N."/>
            <person name="Sikorski J."/>
            <person name="Jando M."/>
            <person name="Lapidus A."/>
            <person name="Nolan M."/>
            <person name="Lucas S."/>
            <person name="Del Rio T.G."/>
            <person name="Tice H."/>
            <person name="Copeland A."/>
            <person name="Cheng J.F."/>
            <person name="Chen F."/>
            <person name="Bruce D."/>
            <person name="Goodwin L."/>
            <person name="Pitluck S."/>
            <person name="Mavromatis K."/>
            <person name="Ovchinnikova G."/>
            <person name="Pati A."/>
            <person name="Chen A."/>
            <person name="Palaniappan K."/>
            <person name="Land M."/>
            <person name="Hauser L."/>
            <person name="Chang Y.J."/>
            <person name="Jeffries C.D."/>
            <person name="Chain P."/>
            <person name="Saunders E."/>
            <person name="Han C."/>
            <person name="Detter J.C."/>
            <person name="Brettin T."/>
            <person name="Rohde M."/>
            <person name="Goker M."/>
            <person name="Bristow J."/>
            <person name="Eisen J.A."/>
            <person name="Markowitz V."/>
            <person name="Hugenholtz P."/>
            <person name="Klenk H.P."/>
            <person name="Kyrpides N.C."/>
        </authorList>
    </citation>
    <scope>NUCLEOTIDE SEQUENCE [LARGE SCALE GENOMIC DNA]</scope>
    <source>
        <strain evidence="15">ATCC 25592 / DSM 43247 / BCRC 13721 / JCM 3198 / KCTC 3076 / NBRC 16047 / NCTC 10667</strain>
    </source>
</reference>
<dbReference type="Pfam" id="PF22618">
    <property type="entry name" value="RskA_N"/>
    <property type="match status" value="1"/>
</dbReference>
<evidence type="ECO:0000256" key="9">
    <source>
        <dbReference type="ARBA" id="ARBA00030803"/>
    </source>
</evidence>
<evidence type="ECO:0000256" key="8">
    <source>
        <dbReference type="ARBA" id="ARBA00029829"/>
    </source>
</evidence>
<dbReference type="STRING" id="526226.Gbro_0097"/>
<proteinExistence type="predicted"/>
<reference evidence="15" key="1">
    <citation type="submission" date="2009-10" db="EMBL/GenBank/DDBJ databases">
        <title>The complete chromosome of Gordonia bronchialis DSM 43247.</title>
        <authorList>
            <consortium name="US DOE Joint Genome Institute (JGI-PGF)"/>
            <person name="Lucas S."/>
            <person name="Copeland A."/>
            <person name="Lapidus A."/>
            <person name="Glavina del Rio T."/>
            <person name="Dalin E."/>
            <person name="Tice H."/>
            <person name="Bruce D."/>
            <person name="Goodwin L."/>
            <person name="Pitluck S."/>
            <person name="Kyrpides N."/>
            <person name="Mavromatis K."/>
            <person name="Ivanova N."/>
            <person name="Ovchinnikova G."/>
            <person name="Saunders E."/>
            <person name="Brettin T."/>
            <person name="Detter J.C."/>
            <person name="Han C."/>
            <person name="Larimer F."/>
            <person name="Land M."/>
            <person name="Hauser L."/>
            <person name="Markowitz V."/>
            <person name="Cheng J.-F."/>
            <person name="Hugenholtz P."/>
            <person name="Woyke T."/>
            <person name="Wu D."/>
            <person name="Jando M."/>
            <person name="Schneider S."/>
            <person name="Goeker M."/>
            <person name="Klenk H.-P."/>
            <person name="Eisen J.A."/>
        </authorList>
    </citation>
    <scope>NUCLEOTIDE SEQUENCE [LARGE SCALE GENOMIC DNA]</scope>
    <source>
        <strain evidence="15">ATCC 25592 / DSM 43247 / BCRC 13721 / JCM 3198 / KCTC 3076 / NBRC 16047 / NCTC 10667</strain>
    </source>
</reference>
<evidence type="ECO:0000256" key="2">
    <source>
        <dbReference type="ARBA" id="ARBA00022475"/>
    </source>
</evidence>
<evidence type="ECO:0000259" key="13">
    <source>
        <dbReference type="Pfam" id="PF22618"/>
    </source>
</evidence>
<evidence type="ECO:0000256" key="11">
    <source>
        <dbReference type="SAM" id="Phobius"/>
    </source>
</evidence>
<feature type="region of interest" description="Disordered" evidence="10">
    <location>
        <begin position="85"/>
        <end position="113"/>
    </location>
</feature>
<accession>D0LAB9</accession>
<organism evidence="14 15">
    <name type="scientific">Gordonia bronchialis (strain ATCC 25592 / DSM 43247 / BCRC 13721 / JCM 3198 / KCTC 3076 / NBRC 16047 / NCTC 10667)</name>
    <name type="common">Rhodococcus bronchialis</name>
    <dbReference type="NCBI Taxonomy" id="526226"/>
    <lineage>
        <taxon>Bacteria</taxon>
        <taxon>Bacillati</taxon>
        <taxon>Actinomycetota</taxon>
        <taxon>Actinomycetes</taxon>
        <taxon>Mycobacteriales</taxon>
        <taxon>Gordoniaceae</taxon>
        <taxon>Gordonia</taxon>
    </lineage>
</organism>
<evidence type="ECO:0000259" key="12">
    <source>
        <dbReference type="Pfam" id="PF10099"/>
    </source>
</evidence>
<dbReference type="InterPro" id="IPR041916">
    <property type="entry name" value="Anti_sigma_zinc_sf"/>
</dbReference>
<dbReference type="RefSeq" id="WP_012832040.1">
    <property type="nucleotide sequence ID" value="NC_013441.1"/>
</dbReference>
<dbReference type="OrthoDB" id="153510at2"/>
<evidence type="ECO:0000313" key="15">
    <source>
        <dbReference type="Proteomes" id="UP000001219"/>
    </source>
</evidence>
<name>D0LAB9_GORB4</name>
<feature type="region of interest" description="Disordered" evidence="10">
    <location>
        <begin position="244"/>
        <end position="266"/>
    </location>
</feature>
<feature type="transmembrane region" description="Helical" evidence="11">
    <location>
        <begin position="121"/>
        <end position="141"/>
    </location>
</feature>
<dbReference type="Pfam" id="PF10099">
    <property type="entry name" value="RskA_C"/>
    <property type="match status" value="1"/>
</dbReference>
<evidence type="ECO:0000256" key="1">
    <source>
        <dbReference type="ARBA" id="ARBA00004162"/>
    </source>
</evidence>
<feature type="domain" description="Anti-sigma K factor RskA C-terminal" evidence="12">
    <location>
        <begin position="125"/>
        <end position="258"/>
    </location>
</feature>
<keyword evidence="2" id="KW-1003">Cell membrane</keyword>
<feature type="compositionally biased region" description="Low complexity" evidence="10">
    <location>
        <begin position="248"/>
        <end position="258"/>
    </location>
</feature>
<comment type="subcellular location">
    <subcellularLocation>
        <location evidence="1">Cell membrane</location>
        <topology evidence="1">Single-pass membrane protein</topology>
    </subcellularLocation>
</comment>
<dbReference type="PANTHER" id="PTHR37461:SF1">
    <property type="entry name" value="ANTI-SIGMA-K FACTOR RSKA"/>
    <property type="match status" value="1"/>
</dbReference>
<keyword evidence="4 11" id="KW-1133">Transmembrane helix</keyword>
<feature type="domain" description="Anti-sigma-K factor RskA N-terminal" evidence="13">
    <location>
        <begin position="15"/>
        <end position="61"/>
    </location>
</feature>
<evidence type="ECO:0000256" key="6">
    <source>
        <dbReference type="ARBA" id="ARBA00023136"/>
    </source>
</evidence>
<keyword evidence="3 11" id="KW-0812">Transmembrane</keyword>
<dbReference type="Gene3D" id="1.10.10.1320">
    <property type="entry name" value="Anti-sigma factor, zinc-finger domain"/>
    <property type="match status" value="1"/>
</dbReference>
<dbReference type="InterPro" id="IPR053877">
    <property type="entry name" value="RskA_N"/>
</dbReference>
<protein>
    <recommendedName>
        <fullName evidence="9">Regulator of SigK</fullName>
    </recommendedName>
    <alternativeName>
        <fullName evidence="8">Sigma-K anti-sigma factor RskA</fullName>
    </alternativeName>
</protein>
<gene>
    <name evidence="14" type="ordered locus">Gbro_0097</name>
</gene>
<keyword evidence="5" id="KW-0805">Transcription regulation</keyword>
<dbReference type="eggNOG" id="COG5343">
    <property type="taxonomic scope" value="Bacteria"/>
</dbReference>
<dbReference type="PANTHER" id="PTHR37461">
    <property type="entry name" value="ANTI-SIGMA-K FACTOR RSKA"/>
    <property type="match status" value="1"/>
</dbReference>